<gene>
    <name evidence="1" type="ORF">DVH24_015675</name>
</gene>
<name>A0A498HQA7_MALDO</name>
<protein>
    <submittedName>
        <fullName evidence="1">Uncharacterized protein</fullName>
    </submittedName>
</protein>
<proteinExistence type="predicted"/>
<keyword evidence="2" id="KW-1185">Reference proteome</keyword>
<dbReference type="Proteomes" id="UP000290289">
    <property type="component" value="Chromosome 16"/>
</dbReference>
<dbReference type="EMBL" id="RDQH01000342">
    <property type="protein sequence ID" value="RXH71053.1"/>
    <property type="molecule type" value="Genomic_DNA"/>
</dbReference>
<dbReference type="AlphaFoldDB" id="A0A498HQA7"/>
<evidence type="ECO:0000313" key="1">
    <source>
        <dbReference type="EMBL" id="RXH71053.1"/>
    </source>
</evidence>
<reference evidence="1 2" key="1">
    <citation type="submission" date="2018-10" db="EMBL/GenBank/DDBJ databases">
        <title>A high-quality apple genome assembly.</title>
        <authorList>
            <person name="Hu J."/>
        </authorList>
    </citation>
    <scope>NUCLEOTIDE SEQUENCE [LARGE SCALE GENOMIC DNA]</scope>
    <source>
        <strain evidence="2">cv. HFTH1</strain>
        <tissue evidence="1">Young leaf</tissue>
    </source>
</reference>
<sequence length="69" mass="8176">MMLWEEWTKRHLGTKRRVGTRGGREIVGTKWGAKKMKVVRHMMLIYDIIKCEKSKMMSRRSMFCKGSAI</sequence>
<accession>A0A498HQA7</accession>
<organism evidence="1 2">
    <name type="scientific">Malus domestica</name>
    <name type="common">Apple</name>
    <name type="synonym">Pyrus malus</name>
    <dbReference type="NCBI Taxonomy" id="3750"/>
    <lineage>
        <taxon>Eukaryota</taxon>
        <taxon>Viridiplantae</taxon>
        <taxon>Streptophyta</taxon>
        <taxon>Embryophyta</taxon>
        <taxon>Tracheophyta</taxon>
        <taxon>Spermatophyta</taxon>
        <taxon>Magnoliopsida</taxon>
        <taxon>eudicotyledons</taxon>
        <taxon>Gunneridae</taxon>
        <taxon>Pentapetalae</taxon>
        <taxon>rosids</taxon>
        <taxon>fabids</taxon>
        <taxon>Rosales</taxon>
        <taxon>Rosaceae</taxon>
        <taxon>Amygdaloideae</taxon>
        <taxon>Maleae</taxon>
        <taxon>Malus</taxon>
    </lineage>
</organism>
<evidence type="ECO:0000313" key="2">
    <source>
        <dbReference type="Proteomes" id="UP000290289"/>
    </source>
</evidence>
<comment type="caution">
    <text evidence="1">The sequence shown here is derived from an EMBL/GenBank/DDBJ whole genome shotgun (WGS) entry which is preliminary data.</text>
</comment>